<dbReference type="Pfam" id="PF01239">
    <property type="entry name" value="PPTA"/>
    <property type="match status" value="5"/>
</dbReference>
<evidence type="ECO:0000256" key="7">
    <source>
        <dbReference type="ARBA" id="ARBA00031267"/>
    </source>
</evidence>
<dbReference type="SUPFAM" id="SSF48439">
    <property type="entry name" value="Protein prenylyltransferase"/>
    <property type="match status" value="1"/>
</dbReference>
<protein>
    <recommendedName>
        <fullName evidence="3 9">Geranylgeranyl transferase type-2 subunit alpha</fullName>
        <ecNumber evidence="2 9">2.5.1.60</ecNumber>
    </recommendedName>
    <alternativeName>
        <fullName evidence="7 9">Geranylgeranyl transferase type II subunit alpha</fullName>
    </alternativeName>
</protein>
<organism evidence="10 11">
    <name type="scientific">Schizophyllum amplum</name>
    <dbReference type="NCBI Taxonomy" id="97359"/>
    <lineage>
        <taxon>Eukaryota</taxon>
        <taxon>Fungi</taxon>
        <taxon>Dikarya</taxon>
        <taxon>Basidiomycota</taxon>
        <taxon>Agaricomycotina</taxon>
        <taxon>Agaricomycetes</taxon>
        <taxon>Agaricomycetidae</taxon>
        <taxon>Agaricales</taxon>
        <taxon>Schizophyllaceae</taxon>
        <taxon>Schizophyllum</taxon>
    </lineage>
</organism>
<evidence type="ECO:0000256" key="5">
    <source>
        <dbReference type="ARBA" id="ARBA00022679"/>
    </source>
</evidence>
<dbReference type="EMBL" id="VDMD01000045">
    <property type="protein sequence ID" value="TRM57599.1"/>
    <property type="molecule type" value="Genomic_DNA"/>
</dbReference>
<sequence length="344" mass="40226">MHGIKRVVYTTEALEAKKKREQARMQEYLALNDAILTKKRNHEMTREAFDLTTKMLEINPEFYTVWNYRRNILTNALFPQTDKEGINALLSNDLALTTAALKAHPKVYGIWNHRRWCLANVPDGPGTAKDGDSNGWRQDYWNKELYLAERMLDADSRNFHAWNYRRYALENMPVSRPTMNEMDYTMQKIKSNFSNFSAWHHRSKVLPSLWESGQLQPSSSRETEFDLVRNAMYTDPNDQSVWMYHRWLVGSGDDRSLLEREIAAIQELLDAIQDEPDEGSDVKWCMESIVHYKRLLLRKHALHVDNHALTKDCLSLLEDLQKQDPARRQRYKDIGAHLIGAVPC</sequence>
<dbReference type="GO" id="GO:0097354">
    <property type="term" value="P:prenylation"/>
    <property type="evidence" value="ECO:0007669"/>
    <property type="project" value="UniProtKB-UniRule"/>
</dbReference>
<evidence type="ECO:0000256" key="9">
    <source>
        <dbReference type="RuleBase" id="RU367120"/>
    </source>
</evidence>
<comment type="catalytic activity">
    <reaction evidence="8 9">
        <text>geranylgeranyl diphosphate + L-cysteinyl-[protein] = S-geranylgeranyl-L-cysteinyl-[protein] + diphosphate</text>
        <dbReference type="Rhea" id="RHEA:21240"/>
        <dbReference type="Rhea" id="RHEA-COMP:10131"/>
        <dbReference type="Rhea" id="RHEA-COMP:11537"/>
        <dbReference type="ChEBI" id="CHEBI:29950"/>
        <dbReference type="ChEBI" id="CHEBI:33019"/>
        <dbReference type="ChEBI" id="CHEBI:57533"/>
        <dbReference type="ChEBI" id="CHEBI:86021"/>
        <dbReference type="EC" id="2.5.1.60"/>
    </reaction>
</comment>
<dbReference type="FunFam" id="1.25.40.120:FF:000035">
    <property type="entry name" value="Geranylgeranyl transferase type-2 subunit alpha"/>
    <property type="match status" value="1"/>
</dbReference>
<evidence type="ECO:0000256" key="4">
    <source>
        <dbReference type="ARBA" id="ARBA00022602"/>
    </source>
</evidence>
<dbReference type="AlphaFoldDB" id="A0A550BYF9"/>
<dbReference type="GO" id="GO:0005968">
    <property type="term" value="C:Rab-protein geranylgeranyltransferase complex"/>
    <property type="evidence" value="ECO:0007669"/>
    <property type="project" value="TreeGrafter"/>
</dbReference>
<evidence type="ECO:0000256" key="3">
    <source>
        <dbReference type="ARBA" id="ARBA00014772"/>
    </source>
</evidence>
<dbReference type="STRING" id="97359.A0A550BYF9"/>
<keyword evidence="11" id="KW-1185">Reference proteome</keyword>
<comment type="similarity">
    <text evidence="1 9">Belongs to the protein prenyltransferase subunit alpha family.</text>
</comment>
<evidence type="ECO:0000256" key="6">
    <source>
        <dbReference type="ARBA" id="ARBA00022737"/>
    </source>
</evidence>
<evidence type="ECO:0000313" key="10">
    <source>
        <dbReference type="EMBL" id="TRM57599.1"/>
    </source>
</evidence>
<comment type="function">
    <text evidence="9">Catalyzes the transfer of a geranyl-geranyl moiety from geranyl-geranyl pyrophosphate to cysteines occuring in specific C-terminal amino acid sequences.</text>
</comment>
<reference evidence="10 11" key="1">
    <citation type="journal article" date="2019" name="New Phytol.">
        <title>Comparative genomics reveals unique wood-decay strategies and fruiting body development in the Schizophyllaceae.</title>
        <authorList>
            <person name="Almasi E."/>
            <person name="Sahu N."/>
            <person name="Krizsan K."/>
            <person name="Balint B."/>
            <person name="Kovacs G.M."/>
            <person name="Kiss B."/>
            <person name="Cseklye J."/>
            <person name="Drula E."/>
            <person name="Henrissat B."/>
            <person name="Nagy I."/>
            <person name="Chovatia M."/>
            <person name="Adam C."/>
            <person name="LaButti K."/>
            <person name="Lipzen A."/>
            <person name="Riley R."/>
            <person name="Grigoriev I.V."/>
            <person name="Nagy L.G."/>
        </authorList>
    </citation>
    <scope>NUCLEOTIDE SEQUENCE [LARGE SCALE GENOMIC DNA]</scope>
    <source>
        <strain evidence="10 11">NL-1724</strain>
    </source>
</reference>
<keyword evidence="5 9" id="KW-0808">Transferase</keyword>
<proteinExistence type="inferred from homology"/>
<evidence type="ECO:0000256" key="1">
    <source>
        <dbReference type="ARBA" id="ARBA00006734"/>
    </source>
</evidence>
<name>A0A550BYF9_9AGAR</name>
<accession>A0A550BYF9</accession>
<dbReference type="GO" id="GO:0004663">
    <property type="term" value="F:Rab geranylgeranyltransferase activity"/>
    <property type="evidence" value="ECO:0007669"/>
    <property type="project" value="UniProtKB-UniRule"/>
</dbReference>
<keyword evidence="6" id="KW-0677">Repeat</keyword>
<comment type="caution">
    <text evidence="10">The sequence shown here is derived from an EMBL/GenBank/DDBJ whole genome shotgun (WGS) entry which is preliminary data.</text>
</comment>
<keyword evidence="4 9" id="KW-0637">Prenyltransferase</keyword>
<dbReference type="InterPro" id="IPR002088">
    <property type="entry name" value="Prenyl_trans_a"/>
</dbReference>
<evidence type="ECO:0000256" key="8">
    <source>
        <dbReference type="ARBA" id="ARBA00047658"/>
    </source>
</evidence>
<dbReference type="Gene3D" id="1.25.40.120">
    <property type="entry name" value="Protein prenylyltransferase"/>
    <property type="match status" value="1"/>
</dbReference>
<dbReference type="Proteomes" id="UP000320762">
    <property type="component" value="Unassembled WGS sequence"/>
</dbReference>
<gene>
    <name evidence="10" type="ORF">BD626DRAFT_514411</name>
</gene>
<dbReference type="PROSITE" id="PS51147">
    <property type="entry name" value="PFTA"/>
    <property type="match status" value="5"/>
</dbReference>
<dbReference type="OrthoDB" id="1658at2759"/>
<evidence type="ECO:0000313" key="11">
    <source>
        <dbReference type="Proteomes" id="UP000320762"/>
    </source>
</evidence>
<evidence type="ECO:0000256" key="2">
    <source>
        <dbReference type="ARBA" id="ARBA00012656"/>
    </source>
</evidence>
<dbReference type="EC" id="2.5.1.60" evidence="2 9"/>
<dbReference type="PANTHER" id="PTHR11129">
    <property type="entry name" value="PROTEIN FARNESYLTRANSFERASE ALPHA SUBUNIT/RAB GERANYLGERANYL TRANSFERASE ALPHA SUBUNIT"/>
    <property type="match status" value="1"/>
</dbReference>
<dbReference type="PANTHER" id="PTHR11129:SF2">
    <property type="entry name" value="GERANYLGERANYL TRANSFERASE TYPE-2 SUBUNIT ALPHA"/>
    <property type="match status" value="1"/>
</dbReference>